<sequence length="384" mass="42773">ALCALSGGRIVKSRYLQYEKKDSSKVRGALGSRDSERGAVWWYTDTGRVSGRAAGLRGCGAAGSDRVHSCLLFGCQNASTKSFSSSTSSAPSTAKARPALAQKPEASGVASGLLNQNSFEKGDLQSTLLDGDKITRPDLDLSAINDKTLLQKSTSSKASCKTDKEAHVKNQISKNNPVAVGTELRSQELILTYLGVKQRKDVAQLEQEAEENLLMLCEEKERQQDKLHELKREILLGEREEKLDEELVKQMEVLSPLVPLLEQFKEQYNSFAVALDATRHKLPIKNIHIEGDMPTYLDKLQKQLTVTQELLAEVMPDSSEESAEAFSELQGTEEVFQKLEKELRRSFAQVQNLSYEASKEVSLHNQRICEDNHGVDVVKHWYFN</sequence>
<dbReference type="GO" id="GO:0008017">
    <property type="term" value="F:microtubule binding"/>
    <property type="evidence" value="ECO:0007669"/>
    <property type="project" value="TreeGrafter"/>
</dbReference>
<dbReference type="GO" id="GO:0007098">
    <property type="term" value="P:centrosome cycle"/>
    <property type="evidence" value="ECO:0007669"/>
    <property type="project" value="TreeGrafter"/>
</dbReference>
<dbReference type="Ensembl" id="ENSCPIT00010008550.1">
    <property type="protein sequence ID" value="ENSCPIP00010007258.1"/>
    <property type="gene ID" value="ENSCPIG00010005631.1"/>
</dbReference>
<evidence type="ECO:0000256" key="1">
    <source>
        <dbReference type="SAM" id="Coils"/>
    </source>
</evidence>
<organism evidence="3 4">
    <name type="scientific">Chrysolophus pictus</name>
    <name type="common">Golden pheasant</name>
    <name type="synonym">Phasianus pictus</name>
    <dbReference type="NCBI Taxonomy" id="9089"/>
    <lineage>
        <taxon>Eukaryota</taxon>
        <taxon>Metazoa</taxon>
        <taxon>Chordata</taxon>
        <taxon>Craniata</taxon>
        <taxon>Vertebrata</taxon>
        <taxon>Euteleostomi</taxon>
        <taxon>Archelosauria</taxon>
        <taxon>Archosauria</taxon>
        <taxon>Dinosauria</taxon>
        <taxon>Saurischia</taxon>
        <taxon>Theropoda</taxon>
        <taxon>Coelurosauria</taxon>
        <taxon>Aves</taxon>
        <taxon>Neognathae</taxon>
        <taxon>Galloanserae</taxon>
        <taxon>Galliformes</taxon>
        <taxon>Phasianidae</taxon>
        <taxon>Phasianinae</taxon>
        <taxon>Chrysolophus</taxon>
    </lineage>
</organism>
<reference evidence="3" key="1">
    <citation type="submission" date="2025-08" db="UniProtKB">
        <authorList>
            <consortium name="Ensembl"/>
        </authorList>
    </citation>
    <scope>IDENTIFICATION</scope>
</reference>
<dbReference type="GO" id="GO:0005813">
    <property type="term" value="C:centrosome"/>
    <property type="evidence" value="ECO:0007669"/>
    <property type="project" value="TreeGrafter"/>
</dbReference>
<dbReference type="GO" id="GO:0005737">
    <property type="term" value="C:cytoplasm"/>
    <property type="evidence" value="ECO:0007669"/>
    <property type="project" value="TreeGrafter"/>
</dbReference>
<dbReference type="GO" id="GO:0005880">
    <property type="term" value="C:nuclear microtubule"/>
    <property type="evidence" value="ECO:0007669"/>
    <property type="project" value="TreeGrafter"/>
</dbReference>
<dbReference type="GO" id="GO:0051225">
    <property type="term" value="P:spindle assembly"/>
    <property type="evidence" value="ECO:0007669"/>
    <property type="project" value="TreeGrafter"/>
</dbReference>
<feature type="region of interest" description="Disordered" evidence="2">
    <location>
        <begin position="81"/>
        <end position="102"/>
    </location>
</feature>
<accession>A0A8C3LEA3</accession>
<proteinExistence type="predicted"/>
<feature type="coiled-coil region" evidence="1">
    <location>
        <begin position="206"/>
        <end position="240"/>
    </location>
</feature>
<reference evidence="3" key="2">
    <citation type="submission" date="2025-09" db="UniProtKB">
        <authorList>
            <consortium name="Ensembl"/>
        </authorList>
    </citation>
    <scope>IDENTIFICATION</scope>
</reference>
<keyword evidence="4" id="KW-1185">Reference proteome</keyword>
<evidence type="ECO:0000313" key="3">
    <source>
        <dbReference type="Ensembl" id="ENSCPIP00010007258.1"/>
    </source>
</evidence>
<dbReference type="PANTHER" id="PTHR31807:SF37">
    <property type="entry name" value="HAUS AUGMIN-LIKE COMPLEX SUBUNIT 8"/>
    <property type="match status" value="1"/>
</dbReference>
<dbReference type="Proteomes" id="UP000694543">
    <property type="component" value="Unplaced"/>
</dbReference>
<protein>
    <submittedName>
        <fullName evidence="3">HAUS augmin like complex subunit 8</fullName>
    </submittedName>
</protein>
<keyword evidence="1" id="KW-0175">Coiled coil</keyword>
<dbReference type="AlphaFoldDB" id="A0A8C3LEA3"/>
<evidence type="ECO:0000256" key="2">
    <source>
        <dbReference type="SAM" id="MobiDB-lite"/>
    </source>
</evidence>
<feature type="compositionally biased region" description="Low complexity" evidence="2">
    <location>
        <begin position="81"/>
        <end position="99"/>
    </location>
</feature>
<feature type="coiled-coil region" evidence="1">
    <location>
        <begin position="329"/>
        <end position="356"/>
    </location>
</feature>
<name>A0A8C3LEA3_CHRPC</name>
<evidence type="ECO:0000313" key="4">
    <source>
        <dbReference type="Proteomes" id="UP000694543"/>
    </source>
</evidence>
<dbReference type="PANTHER" id="PTHR31807">
    <property type="entry name" value="AUGMIN FAMILY MEMBER"/>
    <property type="match status" value="1"/>
</dbReference>